<dbReference type="Proteomes" id="UP000331127">
    <property type="component" value="Unassembled WGS sequence"/>
</dbReference>
<dbReference type="GO" id="GO:0006355">
    <property type="term" value="P:regulation of DNA-templated transcription"/>
    <property type="evidence" value="ECO:0007669"/>
    <property type="project" value="InterPro"/>
</dbReference>
<proteinExistence type="predicted"/>
<gene>
    <name evidence="2" type="ORF">Amac_010530</name>
</gene>
<dbReference type="Gene3D" id="1.10.260.40">
    <property type="entry name" value="lambda repressor-like DNA-binding domains"/>
    <property type="match status" value="1"/>
</dbReference>
<dbReference type="PROSITE" id="PS50943">
    <property type="entry name" value="HTH_CROC1"/>
    <property type="match status" value="1"/>
</dbReference>
<dbReference type="EMBL" id="BLAE01000006">
    <property type="protein sequence ID" value="GES07458.1"/>
    <property type="molecule type" value="Genomic_DNA"/>
</dbReference>
<evidence type="ECO:0000313" key="2">
    <source>
        <dbReference type="EMBL" id="GES07458.1"/>
    </source>
</evidence>
<dbReference type="CDD" id="cd00093">
    <property type="entry name" value="HTH_XRE"/>
    <property type="match status" value="1"/>
</dbReference>
<evidence type="ECO:0000313" key="3">
    <source>
        <dbReference type="Proteomes" id="UP000331127"/>
    </source>
</evidence>
<dbReference type="InterPro" id="IPR010982">
    <property type="entry name" value="Lambda_DNA-bd_dom_sf"/>
</dbReference>
<sequence length="300" mass="32069">MREPTTTSPADLEARHGYTMRDLDRLAHAAVRTARGTGTNYQDRADAAWHAIAEALVAAAERPTGGDLTAAGWKAVNRAVADERHRHGAHPDGGKRRGFMRYWEGAGWHPQEPDAAAERVALAQIWPRLTPGEQRVLAALAEHHTYTAAAAALGLGYHSYASLLRRARHKCQALWHGVDSPVGERKACMPDSPPKYANLNRILAERIVRLRRARGWSAEQLASALTRAGRLTNRSTLANVETLHSKIPADLLVALAEVFAVPVAKLAALECGVCEGAPPAGFTCTACGSAAGPVGGRADG</sequence>
<feature type="domain" description="HTH cro/C1-type" evidence="1">
    <location>
        <begin position="207"/>
        <end position="266"/>
    </location>
</feature>
<accession>A0A5M3WMB2</accession>
<dbReference type="OrthoDB" id="3481861at2"/>
<dbReference type="InterPro" id="IPR036388">
    <property type="entry name" value="WH-like_DNA-bd_sf"/>
</dbReference>
<dbReference type="AlphaFoldDB" id="A0A5M3WMB2"/>
<dbReference type="SMART" id="SM00530">
    <property type="entry name" value="HTH_XRE"/>
    <property type="match status" value="1"/>
</dbReference>
<organism evidence="2 3">
    <name type="scientific">Acrocarpospora macrocephala</name>
    <dbReference type="NCBI Taxonomy" id="150177"/>
    <lineage>
        <taxon>Bacteria</taxon>
        <taxon>Bacillati</taxon>
        <taxon>Actinomycetota</taxon>
        <taxon>Actinomycetes</taxon>
        <taxon>Streptosporangiales</taxon>
        <taxon>Streptosporangiaceae</taxon>
        <taxon>Acrocarpospora</taxon>
    </lineage>
</organism>
<comment type="caution">
    <text evidence="2">The sequence shown here is derived from an EMBL/GenBank/DDBJ whole genome shotgun (WGS) entry which is preliminary data.</text>
</comment>
<dbReference type="InterPro" id="IPR001387">
    <property type="entry name" value="Cro/C1-type_HTH"/>
</dbReference>
<dbReference type="InterPro" id="IPR016032">
    <property type="entry name" value="Sig_transdc_resp-reg_C-effctor"/>
</dbReference>
<dbReference type="RefSeq" id="WP_155353164.1">
    <property type="nucleotide sequence ID" value="NZ_BAAAHL010000012.1"/>
</dbReference>
<dbReference type="Gene3D" id="1.10.10.10">
    <property type="entry name" value="Winged helix-like DNA-binding domain superfamily/Winged helix DNA-binding domain"/>
    <property type="match status" value="1"/>
</dbReference>
<evidence type="ECO:0000259" key="1">
    <source>
        <dbReference type="PROSITE" id="PS50943"/>
    </source>
</evidence>
<dbReference type="SUPFAM" id="SSF47413">
    <property type="entry name" value="lambda repressor-like DNA-binding domains"/>
    <property type="match status" value="1"/>
</dbReference>
<keyword evidence="3" id="KW-1185">Reference proteome</keyword>
<dbReference type="SUPFAM" id="SSF46894">
    <property type="entry name" value="C-terminal effector domain of the bipartite response regulators"/>
    <property type="match status" value="1"/>
</dbReference>
<dbReference type="GO" id="GO:0003677">
    <property type="term" value="F:DNA binding"/>
    <property type="evidence" value="ECO:0007669"/>
    <property type="project" value="InterPro"/>
</dbReference>
<reference evidence="2 3" key="1">
    <citation type="submission" date="2019-10" db="EMBL/GenBank/DDBJ databases">
        <title>Whole genome shotgun sequence of Acrocarpospora macrocephala NBRC 16266.</title>
        <authorList>
            <person name="Ichikawa N."/>
            <person name="Kimura A."/>
            <person name="Kitahashi Y."/>
            <person name="Komaki H."/>
            <person name="Oguchi A."/>
        </authorList>
    </citation>
    <scope>NUCLEOTIDE SEQUENCE [LARGE SCALE GENOMIC DNA]</scope>
    <source>
        <strain evidence="2 3">NBRC 16266</strain>
    </source>
</reference>
<protein>
    <recommendedName>
        <fullName evidence="1">HTH cro/C1-type domain-containing protein</fullName>
    </recommendedName>
</protein>
<name>A0A5M3WMB2_9ACTN</name>